<dbReference type="PANTHER" id="PTHR30086:SF14">
    <property type="entry name" value="HOMOSERINE_HOMOSERINE LACTONE EFFLUX PROTEIN"/>
    <property type="match status" value="1"/>
</dbReference>
<dbReference type="EMBL" id="MN079083">
    <property type="protein sequence ID" value="QEA04421.1"/>
    <property type="molecule type" value="Genomic_DNA"/>
</dbReference>
<dbReference type="GO" id="GO:0005886">
    <property type="term" value="C:plasma membrane"/>
    <property type="evidence" value="ECO:0007669"/>
    <property type="project" value="UniProtKB-SubCell"/>
</dbReference>
<dbReference type="PIRSF" id="PIRSF006324">
    <property type="entry name" value="LeuE"/>
    <property type="match status" value="1"/>
</dbReference>
<comment type="subcellular location">
    <subcellularLocation>
        <location evidence="1">Cell membrane</location>
        <topology evidence="1">Multi-pass membrane protein</topology>
    </subcellularLocation>
</comment>
<evidence type="ECO:0000256" key="5">
    <source>
        <dbReference type="ARBA" id="ARBA00023136"/>
    </source>
</evidence>
<gene>
    <name evidence="7" type="primary">rhtB_1</name>
    <name evidence="7" type="ORF">KBTEX_00729</name>
</gene>
<keyword evidence="2" id="KW-1003">Cell membrane</keyword>
<dbReference type="GO" id="GO:0042970">
    <property type="term" value="F:homoserine transmembrane transporter activity"/>
    <property type="evidence" value="ECO:0007669"/>
    <property type="project" value="TreeGrafter"/>
</dbReference>
<accession>A0A5B8R7D4</accession>
<feature type="transmembrane region" description="Helical" evidence="6">
    <location>
        <begin position="145"/>
        <end position="169"/>
    </location>
</feature>
<feature type="transmembrane region" description="Helical" evidence="6">
    <location>
        <begin position="66"/>
        <end position="87"/>
    </location>
</feature>
<keyword evidence="3 6" id="KW-0812">Transmembrane</keyword>
<protein>
    <submittedName>
        <fullName evidence="7">Homoserine/homoserine lactone efflux protein</fullName>
    </submittedName>
</protein>
<feature type="transmembrane region" description="Helical" evidence="6">
    <location>
        <begin position="36"/>
        <end position="60"/>
    </location>
</feature>
<dbReference type="InterPro" id="IPR001123">
    <property type="entry name" value="LeuE-type"/>
</dbReference>
<evidence type="ECO:0000256" key="1">
    <source>
        <dbReference type="ARBA" id="ARBA00004651"/>
    </source>
</evidence>
<evidence type="ECO:0000313" key="7">
    <source>
        <dbReference type="EMBL" id="QEA04421.1"/>
    </source>
</evidence>
<evidence type="ECO:0000256" key="4">
    <source>
        <dbReference type="ARBA" id="ARBA00022989"/>
    </source>
</evidence>
<evidence type="ECO:0000256" key="6">
    <source>
        <dbReference type="SAM" id="Phobius"/>
    </source>
</evidence>
<evidence type="ECO:0000256" key="3">
    <source>
        <dbReference type="ARBA" id="ARBA00022692"/>
    </source>
</evidence>
<dbReference type="AlphaFoldDB" id="A0A5B8R7D4"/>
<keyword evidence="5 6" id="KW-0472">Membrane</keyword>
<feature type="transmembrane region" description="Helical" evidence="6">
    <location>
        <begin position="107"/>
        <end position="133"/>
    </location>
</feature>
<keyword evidence="4 6" id="KW-1133">Transmembrane helix</keyword>
<name>A0A5B8R7D4_9ZZZZ</name>
<dbReference type="Pfam" id="PF01810">
    <property type="entry name" value="LysE"/>
    <property type="match status" value="1"/>
</dbReference>
<sequence>MTLDYLVTSLIVVLLPGTGVIYTLAFGLGRGWRASVLAAFGCTLGIVPHAVASTAGLAALLYTSALAFQVVKYLGVAYLLYMAWGVLQERDALQVSGRSEPTPDIRIVVDGVLLNILNPKLSLFFLAFLPQFVPGSAVAPAEYMLGLAAVFMLLTFVIFVGYGAFASAVRRYVVSSPGVMVWCRRGFAAVFVALGVRLALAER</sequence>
<dbReference type="PANTHER" id="PTHR30086">
    <property type="entry name" value="ARGININE EXPORTER PROTEIN ARGO"/>
    <property type="match status" value="1"/>
</dbReference>
<organism evidence="7">
    <name type="scientific">uncultured organism</name>
    <dbReference type="NCBI Taxonomy" id="155900"/>
    <lineage>
        <taxon>unclassified sequences</taxon>
        <taxon>environmental samples</taxon>
    </lineage>
</organism>
<feature type="transmembrane region" description="Helical" evidence="6">
    <location>
        <begin position="6"/>
        <end position="29"/>
    </location>
</feature>
<evidence type="ECO:0000256" key="2">
    <source>
        <dbReference type="ARBA" id="ARBA00022475"/>
    </source>
</evidence>
<reference evidence="7" key="1">
    <citation type="submission" date="2019-06" db="EMBL/GenBank/DDBJ databases">
        <authorList>
            <person name="Murdoch R.W."/>
            <person name="Fathepure B."/>
        </authorList>
    </citation>
    <scope>NUCLEOTIDE SEQUENCE</scope>
</reference>
<proteinExistence type="predicted"/>